<dbReference type="InterPro" id="IPR027417">
    <property type="entry name" value="P-loop_NTPase"/>
</dbReference>
<dbReference type="AlphaFoldDB" id="E7C3I7"/>
<name>E7C3I7_9BACT</name>
<accession>E7C3I7</accession>
<keyword evidence="1" id="KW-0813">Transport</keyword>
<evidence type="ECO:0000256" key="1">
    <source>
        <dbReference type="ARBA" id="ARBA00022448"/>
    </source>
</evidence>
<dbReference type="GO" id="GO:0016887">
    <property type="term" value="F:ATP hydrolysis activity"/>
    <property type="evidence" value="ECO:0007669"/>
    <property type="project" value="InterPro"/>
</dbReference>
<dbReference type="EMBL" id="GU567972">
    <property type="protein sequence ID" value="ADI22011.1"/>
    <property type="molecule type" value="Genomic_DNA"/>
</dbReference>
<evidence type="ECO:0000256" key="2">
    <source>
        <dbReference type="ARBA" id="ARBA00022741"/>
    </source>
</evidence>
<dbReference type="CDD" id="cd03230">
    <property type="entry name" value="ABC_DR_subfamily_A"/>
    <property type="match status" value="1"/>
</dbReference>
<evidence type="ECO:0000256" key="3">
    <source>
        <dbReference type="ARBA" id="ARBA00022840"/>
    </source>
</evidence>
<feature type="domain" description="ABC transporter" evidence="4">
    <location>
        <begin position="4"/>
        <end position="232"/>
    </location>
</feature>
<dbReference type="SUPFAM" id="SSF52540">
    <property type="entry name" value="P-loop containing nucleoside triphosphate hydrolases"/>
    <property type="match status" value="1"/>
</dbReference>
<dbReference type="InterPro" id="IPR051782">
    <property type="entry name" value="ABC_Transporter_VariousFunc"/>
</dbReference>
<protein>
    <submittedName>
        <fullName evidence="5">ABC-type multidrug transport system, ATPase component</fullName>
    </submittedName>
</protein>
<dbReference type="SMART" id="SM00382">
    <property type="entry name" value="AAA"/>
    <property type="match status" value="1"/>
</dbReference>
<keyword evidence="2" id="KW-0547">Nucleotide-binding</keyword>
<dbReference type="GO" id="GO:0005524">
    <property type="term" value="F:ATP binding"/>
    <property type="evidence" value="ECO:0007669"/>
    <property type="project" value="UniProtKB-KW"/>
</dbReference>
<dbReference type="PROSITE" id="PS50893">
    <property type="entry name" value="ABC_TRANSPORTER_2"/>
    <property type="match status" value="1"/>
</dbReference>
<proteinExistence type="predicted"/>
<dbReference type="Pfam" id="PF00005">
    <property type="entry name" value="ABC_tran"/>
    <property type="match status" value="1"/>
</dbReference>
<organism evidence="5">
    <name type="scientific">uncultured myxobacterium HF0200_01L06</name>
    <dbReference type="NCBI Taxonomy" id="723556"/>
    <lineage>
        <taxon>Bacteria</taxon>
        <taxon>Pseudomonadati</taxon>
        <taxon>Myxococcota</taxon>
        <taxon>Myxococcia</taxon>
        <taxon>Myxococcales</taxon>
        <taxon>environmental samples</taxon>
    </lineage>
</organism>
<dbReference type="InterPro" id="IPR003439">
    <property type="entry name" value="ABC_transporter-like_ATP-bd"/>
</dbReference>
<dbReference type="PANTHER" id="PTHR42939">
    <property type="entry name" value="ABC TRANSPORTER ATP-BINDING PROTEIN ALBC-RELATED"/>
    <property type="match status" value="1"/>
</dbReference>
<sequence length="236" mass="25053">MAVLELSAVGKRYGTREALNGVSLTLDEGQAVGLLGPNGAGKTTALRLLLGFCRPSSGRVRLRGQSPEVPASRRALGYLPEKLVLPGRMTVSQLLAYHAGLAGLSQRESAQAMGESLEKVGLADRAGERIAGLSKGLRQRLGFAQALLGNPTLLLLDEPTSGLDPIGIRDARSWIEEARRRGCSVLISSHGLSEVERLCDQVAILHEGNLAASGPLDDIVRTDESLEDAFVRVVRG</sequence>
<keyword evidence="3" id="KW-0067">ATP-binding</keyword>
<dbReference type="PANTHER" id="PTHR42939:SF1">
    <property type="entry name" value="ABC TRANSPORTER ATP-BINDING PROTEIN ALBC-RELATED"/>
    <property type="match status" value="1"/>
</dbReference>
<evidence type="ECO:0000313" key="5">
    <source>
        <dbReference type="EMBL" id="ADI22011.1"/>
    </source>
</evidence>
<reference evidence="5" key="1">
    <citation type="submission" date="2010-01" db="EMBL/GenBank/DDBJ databases">
        <title>Genome fragments of uncultured bacteria from the North Pacific subtropical Gyre.</title>
        <authorList>
            <person name="Pham V.D."/>
            <person name="Delong E.F."/>
        </authorList>
    </citation>
    <scope>NUCLEOTIDE SEQUENCE</scope>
</reference>
<evidence type="ECO:0000259" key="4">
    <source>
        <dbReference type="PROSITE" id="PS50893"/>
    </source>
</evidence>
<dbReference type="InterPro" id="IPR003593">
    <property type="entry name" value="AAA+_ATPase"/>
</dbReference>
<dbReference type="Gene3D" id="3.40.50.300">
    <property type="entry name" value="P-loop containing nucleotide triphosphate hydrolases"/>
    <property type="match status" value="1"/>
</dbReference>